<dbReference type="InParanoid" id="A0A146G7E0"/>
<gene>
    <name evidence="1" type="ORF">TSACC_21686</name>
</gene>
<dbReference type="RefSeq" id="WP_075079026.1">
    <property type="nucleotide sequence ID" value="NZ_BDCO01000002.1"/>
</dbReference>
<keyword evidence="2" id="KW-1185">Reference proteome</keyword>
<dbReference type="InterPro" id="IPR019908">
    <property type="entry name" value="Toxin_RalR"/>
</dbReference>
<organism evidence="1 2">
    <name type="scientific">Terrimicrobium sacchariphilum</name>
    <dbReference type="NCBI Taxonomy" id="690879"/>
    <lineage>
        <taxon>Bacteria</taxon>
        <taxon>Pseudomonadati</taxon>
        <taxon>Verrucomicrobiota</taxon>
        <taxon>Terrimicrobiia</taxon>
        <taxon>Terrimicrobiales</taxon>
        <taxon>Terrimicrobiaceae</taxon>
        <taxon>Terrimicrobium</taxon>
    </lineage>
</organism>
<reference evidence="2" key="1">
    <citation type="journal article" date="2017" name="Genome Announc.">
        <title>Draft Genome Sequence of Terrimicrobium sacchariphilum NM-5T, a Facultative Anaerobic Soil Bacterium of the Class Spartobacteria.</title>
        <authorList>
            <person name="Qiu Y.L."/>
            <person name="Tourlousse D.M."/>
            <person name="Matsuura N."/>
            <person name="Ohashi A."/>
            <person name="Sekiguchi Y."/>
        </authorList>
    </citation>
    <scope>NUCLEOTIDE SEQUENCE [LARGE SCALE GENOMIC DNA]</scope>
    <source>
        <strain evidence="2">NM-5</strain>
    </source>
</reference>
<dbReference type="AlphaFoldDB" id="A0A146G7E0"/>
<proteinExistence type="predicted"/>
<accession>A0A146G7E0</accession>
<dbReference type="EMBL" id="BDCO01000002">
    <property type="protein sequence ID" value="GAT33273.1"/>
    <property type="molecule type" value="Genomic_DNA"/>
</dbReference>
<protein>
    <submittedName>
        <fullName evidence="1">Restriction alleviation protein, Lar family</fullName>
    </submittedName>
</protein>
<dbReference type="OrthoDB" id="7219996at2"/>
<name>A0A146G7E0_TERSA</name>
<dbReference type="NCBIfam" id="TIGR03655">
    <property type="entry name" value="anti_R_Lar"/>
    <property type="match status" value="1"/>
</dbReference>
<evidence type="ECO:0000313" key="1">
    <source>
        <dbReference type="EMBL" id="GAT33273.1"/>
    </source>
</evidence>
<sequence>MNEITDKLAPCPFCGWHNIRINPHRVGGYVRTGTRYQTVCSRCKSRGPIKGTEQEAEEAWNNRVK</sequence>
<comment type="caution">
    <text evidence="1">The sequence shown here is derived from an EMBL/GenBank/DDBJ whole genome shotgun (WGS) entry which is preliminary data.</text>
</comment>
<dbReference type="Proteomes" id="UP000076023">
    <property type="component" value="Unassembled WGS sequence"/>
</dbReference>
<dbReference type="Pfam" id="PF14354">
    <property type="entry name" value="Lar_restr_allev"/>
    <property type="match status" value="1"/>
</dbReference>
<evidence type="ECO:0000313" key="2">
    <source>
        <dbReference type="Proteomes" id="UP000076023"/>
    </source>
</evidence>
<dbReference type="STRING" id="690879.TSACC_21686"/>